<dbReference type="InterPro" id="IPR022496">
    <property type="entry name" value="T6A_TsaB"/>
</dbReference>
<evidence type="ECO:0000313" key="3">
    <source>
        <dbReference type="Proteomes" id="UP001170651"/>
    </source>
</evidence>
<dbReference type="EC" id="2.3.1.234" evidence="2"/>
<dbReference type="GO" id="GO:0002949">
    <property type="term" value="P:tRNA threonylcarbamoyladenosine modification"/>
    <property type="evidence" value="ECO:0007669"/>
    <property type="project" value="InterPro"/>
</dbReference>
<comment type="caution">
    <text evidence="2">The sequence shown here is derived from an EMBL/GenBank/DDBJ whole genome shotgun (WGS) entry which is preliminary data.</text>
</comment>
<dbReference type="EMBL" id="JAOSIW010000007">
    <property type="protein sequence ID" value="MDO8054503.1"/>
    <property type="molecule type" value="Genomic_DNA"/>
</dbReference>
<dbReference type="SUPFAM" id="SSF53067">
    <property type="entry name" value="Actin-like ATPase domain"/>
    <property type="match status" value="1"/>
</dbReference>
<name>A0A9K3STQ8_9MOLU</name>
<sequence length="208" mass="23830">MLNINKKGFDKTKIYNNSLFFNKNILIIDTSTDMQIVILTYEQNIIDICFNVKSKSFVSCMMPLINKILKANSVDLFKIKKIIVGCGPGSYTGTKIGVLTAKLLSLELNIPLFKISSLLLLSSGFEKIPLTPKIKINKDYFYAISYQHNKIILAESRYSTDLLVNYPNHILLNSLNYKIALNKLFNYLNIVDNPHELLPNYYCSNWED</sequence>
<gene>
    <name evidence="2" type="primary">tsaB</name>
    <name evidence="2" type="ORF">OC696_01305</name>
</gene>
<evidence type="ECO:0000313" key="2">
    <source>
        <dbReference type="EMBL" id="MDO8054503.1"/>
    </source>
</evidence>
<dbReference type="InterPro" id="IPR000905">
    <property type="entry name" value="Gcp-like_dom"/>
</dbReference>
<dbReference type="GO" id="GO:0061711">
    <property type="term" value="F:tRNA N(6)-L-threonylcarbamoyladenine synthase activity"/>
    <property type="evidence" value="ECO:0007669"/>
    <property type="project" value="UniProtKB-EC"/>
</dbReference>
<keyword evidence="2" id="KW-0012">Acyltransferase</keyword>
<dbReference type="AlphaFoldDB" id="A0A9K3STQ8"/>
<evidence type="ECO:0000259" key="1">
    <source>
        <dbReference type="Pfam" id="PF00814"/>
    </source>
</evidence>
<dbReference type="Pfam" id="PF00814">
    <property type="entry name" value="TsaD"/>
    <property type="match status" value="1"/>
</dbReference>
<organism evidence="2 3">
    <name type="scientific">Candidatus Phytoplasma australasiaticum subsp. australasiaticum</name>
    <dbReference type="NCBI Taxonomy" id="2832407"/>
    <lineage>
        <taxon>Bacteria</taxon>
        <taxon>Bacillati</taxon>
        <taxon>Mycoplasmatota</taxon>
        <taxon>Mollicutes</taxon>
        <taxon>Acholeplasmatales</taxon>
        <taxon>Acholeplasmataceae</taxon>
        <taxon>Candidatus Phytoplasma</taxon>
        <taxon>16SrII (Peanut WB group)</taxon>
        <taxon>Candidatus Phytoplasma australasiaticum</taxon>
    </lineage>
</organism>
<dbReference type="NCBIfam" id="TIGR03725">
    <property type="entry name" value="T6A_YeaZ"/>
    <property type="match status" value="1"/>
</dbReference>
<protein>
    <submittedName>
        <fullName evidence="2">tRNA (Adenosine(37)-N6)-threonylcarbamoyltransferase complex dimerization subunit type 1 TsaB</fullName>
        <ecNumber evidence="2">2.3.1.234</ecNumber>
    </submittedName>
</protein>
<dbReference type="Proteomes" id="UP001170651">
    <property type="component" value="Unassembled WGS sequence"/>
</dbReference>
<keyword evidence="3" id="KW-1185">Reference proteome</keyword>
<accession>A0A9K3STQ8</accession>
<dbReference type="InterPro" id="IPR043129">
    <property type="entry name" value="ATPase_NBD"/>
</dbReference>
<dbReference type="Gene3D" id="3.30.420.40">
    <property type="match status" value="1"/>
</dbReference>
<feature type="domain" description="Gcp-like" evidence="1">
    <location>
        <begin position="54"/>
        <end position="121"/>
    </location>
</feature>
<keyword evidence="2" id="KW-0808">Transferase</keyword>
<proteinExistence type="predicted"/>
<reference evidence="2 3" key="1">
    <citation type="journal article" date="2023" name="Int. J. Syst. Evol. Microbiol.">
        <title>The observation of taxonomic boundaries for the 16SrII and 16SrXXV phytoplasmas using genome-based delimitation.</title>
        <authorList>
            <person name="Rodrigues Jardim B."/>
            <person name="Tran-Nguyen L.T.T."/>
            <person name="Gambley C."/>
            <person name="Al-Sadi A.M."/>
            <person name="Al-Subhi A.M."/>
            <person name="Foissac X."/>
            <person name="Salar P."/>
            <person name="Cai H."/>
            <person name="Yang J.Y."/>
            <person name="Davis R."/>
            <person name="Jones L."/>
            <person name="Rodoni B."/>
            <person name="Constable F.E."/>
        </authorList>
    </citation>
    <scope>NUCLEOTIDE SEQUENCE [LARGE SCALE GENOMIC DNA]</scope>
    <source>
        <strain evidence="2">BAWM-OMN-P26</strain>
    </source>
</reference>
<dbReference type="RefSeq" id="WP_213680357.1">
    <property type="nucleotide sequence ID" value="NZ_JALQCT010000008.1"/>
</dbReference>